<gene>
    <name evidence="2" type="ORF">A3C06_02250</name>
</gene>
<name>A0A1G2MV12_9BACT</name>
<dbReference type="Proteomes" id="UP000177565">
    <property type="component" value="Unassembled WGS sequence"/>
</dbReference>
<sequence>MSRKEAAEIVVQLAETSDKEALVQKVDRKAKMKVMRDIASFGIIMAILRLMGFIKFDPLTPQSIWWSVLGIVGLVVCWLFCQSSIKKAR</sequence>
<reference evidence="2 3" key="1">
    <citation type="journal article" date="2016" name="Nat. Commun.">
        <title>Thousands of microbial genomes shed light on interconnected biogeochemical processes in an aquifer system.</title>
        <authorList>
            <person name="Anantharaman K."/>
            <person name="Brown C.T."/>
            <person name="Hug L.A."/>
            <person name="Sharon I."/>
            <person name="Castelle C.J."/>
            <person name="Probst A.J."/>
            <person name="Thomas B.C."/>
            <person name="Singh A."/>
            <person name="Wilkins M.J."/>
            <person name="Karaoz U."/>
            <person name="Brodie E.L."/>
            <person name="Williams K.H."/>
            <person name="Hubbard S.S."/>
            <person name="Banfield J.F."/>
        </authorList>
    </citation>
    <scope>NUCLEOTIDE SEQUENCE [LARGE SCALE GENOMIC DNA]</scope>
</reference>
<dbReference type="EMBL" id="MHRQ01000014">
    <property type="protein sequence ID" value="OHA26922.1"/>
    <property type="molecule type" value="Genomic_DNA"/>
</dbReference>
<comment type="caution">
    <text evidence="2">The sequence shown here is derived from an EMBL/GenBank/DDBJ whole genome shotgun (WGS) entry which is preliminary data.</text>
</comment>
<keyword evidence="1" id="KW-0472">Membrane</keyword>
<evidence type="ECO:0000256" key="1">
    <source>
        <dbReference type="SAM" id="Phobius"/>
    </source>
</evidence>
<feature type="transmembrane region" description="Helical" evidence="1">
    <location>
        <begin position="64"/>
        <end position="81"/>
    </location>
</feature>
<protein>
    <submittedName>
        <fullName evidence="2">Uncharacterized protein</fullName>
    </submittedName>
</protein>
<accession>A0A1G2MV12</accession>
<proteinExistence type="predicted"/>
<feature type="transmembrane region" description="Helical" evidence="1">
    <location>
        <begin position="34"/>
        <end position="52"/>
    </location>
</feature>
<dbReference type="STRING" id="1802312.A3C06_02250"/>
<dbReference type="AlphaFoldDB" id="A0A1G2MV12"/>
<evidence type="ECO:0000313" key="3">
    <source>
        <dbReference type="Proteomes" id="UP000177565"/>
    </source>
</evidence>
<organism evidence="2 3">
    <name type="scientific">Candidatus Taylorbacteria bacterium RIFCSPHIGHO2_02_FULL_46_13</name>
    <dbReference type="NCBI Taxonomy" id="1802312"/>
    <lineage>
        <taxon>Bacteria</taxon>
        <taxon>Candidatus Tayloriibacteriota</taxon>
    </lineage>
</organism>
<evidence type="ECO:0000313" key="2">
    <source>
        <dbReference type="EMBL" id="OHA26922.1"/>
    </source>
</evidence>
<keyword evidence="1" id="KW-1133">Transmembrane helix</keyword>
<keyword evidence="1" id="KW-0812">Transmembrane</keyword>